<protein>
    <submittedName>
        <fullName evidence="2">Uncharacterized protein</fullName>
    </submittedName>
</protein>
<dbReference type="Proteomes" id="UP001283361">
    <property type="component" value="Unassembled WGS sequence"/>
</dbReference>
<feature type="compositionally biased region" description="Polar residues" evidence="1">
    <location>
        <begin position="33"/>
        <end position="58"/>
    </location>
</feature>
<name>A0AAE1B594_9GAST</name>
<feature type="region of interest" description="Disordered" evidence="1">
    <location>
        <begin position="33"/>
        <end position="65"/>
    </location>
</feature>
<evidence type="ECO:0000256" key="1">
    <source>
        <dbReference type="SAM" id="MobiDB-lite"/>
    </source>
</evidence>
<evidence type="ECO:0000313" key="3">
    <source>
        <dbReference type="Proteomes" id="UP001283361"/>
    </source>
</evidence>
<sequence length="129" mass="13939">MVRISPSAVRVSLDRSEEKDMVEKALNISTERTLSSSAPTSIITKGQSNQCPPQNSSIFGRRSYDTGSKASKHRALSINVCLDDTVEREGTYRTPAGEPGREGEGLVETLGTKVGHFDPRLLASVVMTS</sequence>
<gene>
    <name evidence="2" type="ORF">RRG08_050246</name>
</gene>
<evidence type="ECO:0000313" key="2">
    <source>
        <dbReference type="EMBL" id="KAK3798867.1"/>
    </source>
</evidence>
<comment type="caution">
    <text evidence="2">The sequence shown here is derived from an EMBL/GenBank/DDBJ whole genome shotgun (WGS) entry which is preliminary data.</text>
</comment>
<keyword evidence="3" id="KW-1185">Reference proteome</keyword>
<proteinExistence type="predicted"/>
<organism evidence="2 3">
    <name type="scientific">Elysia crispata</name>
    <name type="common">lettuce slug</name>
    <dbReference type="NCBI Taxonomy" id="231223"/>
    <lineage>
        <taxon>Eukaryota</taxon>
        <taxon>Metazoa</taxon>
        <taxon>Spiralia</taxon>
        <taxon>Lophotrochozoa</taxon>
        <taxon>Mollusca</taxon>
        <taxon>Gastropoda</taxon>
        <taxon>Heterobranchia</taxon>
        <taxon>Euthyneura</taxon>
        <taxon>Panpulmonata</taxon>
        <taxon>Sacoglossa</taxon>
        <taxon>Placobranchoidea</taxon>
        <taxon>Plakobranchidae</taxon>
        <taxon>Elysia</taxon>
    </lineage>
</organism>
<accession>A0AAE1B594</accession>
<dbReference type="AlphaFoldDB" id="A0AAE1B594"/>
<reference evidence="2" key="1">
    <citation type="journal article" date="2023" name="G3 (Bethesda)">
        <title>A reference genome for the long-term kleptoplast-retaining sea slug Elysia crispata morphotype clarki.</title>
        <authorList>
            <person name="Eastman K.E."/>
            <person name="Pendleton A.L."/>
            <person name="Shaikh M.A."/>
            <person name="Suttiyut T."/>
            <person name="Ogas R."/>
            <person name="Tomko P."/>
            <person name="Gavelis G."/>
            <person name="Widhalm J.R."/>
            <person name="Wisecaver J.H."/>
        </authorList>
    </citation>
    <scope>NUCLEOTIDE SEQUENCE</scope>
    <source>
        <strain evidence="2">ECLA1</strain>
    </source>
</reference>
<dbReference type="EMBL" id="JAWDGP010000619">
    <property type="protein sequence ID" value="KAK3798867.1"/>
    <property type="molecule type" value="Genomic_DNA"/>
</dbReference>